<comment type="caution">
    <text evidence="1">The sequence shown here is derived from an EMBL/GenBank/DDBJ whole genome shotgun (WGS) entry which is preliminary data.</text>
</comment>
<accession>A0A835R8F6</accession>
<dbReference type="EMBL" id="JADCNL010000004">
    <property type="protein sequence ID" value="KAG0484561.1"/>
    <property type="molecule type" value="Genomic_DNA"/>
</dbReference>
<organism evidence="1 2">
    <name type="scientific">Vanilla planifolia</name>
    <name type="common">Vanilla</name>
    <dbReference type="NCBI Taxonomy" id="51239"/>
    <lineage>
        <taxon>Eukaryota</taxon>
        <taxon>Viridiplantae</taxon>
        <taxon>Streptophyta</taxon>
        <taxon>Embryophyta</taxon>
        <taxon>Tracheophyta</taxon>
        <taxon>Spermatophyta</taxon>
        <taxon>Magnoliopsida</taxon>
        <taxon>Liliopsida</taxon>
        <taxon>Asparagales</taxon>
        <taxon>Orchidaceae</taxon>
        <taxon>Vanilloideae</taxon>
        <taxon>Vanilleae</taxon>
        <taxon>Vanilla</taxon>
    </lineage>
</organism>
<evidence type="ECO:0000313" key="2">
    <source>
        <dbReference type="Proteomes" id="UP000636800"/>
    </source>
</evidence>
<reference evidence="1 2" key="1">
    <citation type="journal article" date="2020" name="Nat. Food">
        <title>A phased Vanilla planifolia genome enables genetic improvement of flavour and production.</title>
        <authorList>
            <person name="Hasing T."/>
            <person name="Tang H."/>
            <person name="Brym M."/>
            <person name="Khazi F."/>
            <person name="Huang T."/>
            <person name="Chambers A.H."/>
        </authorList>
    </citation>
    <scope>NUCLEOTIDE SEQUENCE [LARGE SCALE GENOMIC DNA]</scope>
    <source>
        <tissue evidence="1">Leaf</tissue>
    </source>
</reference>
<dbReference type="OrthoDB" id="2789670at2759"/>
<gene>
    <name evidence="1" type="ORF">HPP92_008640</name>
</gene>
<protein>
    <submittedName>
        <fullName evidence="1">Uncharacterized protein</fullName>
    </submittedName>
</protein>
<sequence length="100" mass="10158">MVGRVREIAADGILLAPIHTLSKTSPSSALFSISSIFLFRTNLIAPATANATTTAPHITATTATATHHGLQYRLLVSLAAITGANAGAGTGANSGRTTEK</sequence>
<dbReference type="Proteomes" id="UP000636800">
    <property type="component" value="Unassembled WGS sequence"/>
</dbReference>
<proteinExistence type="predicted"/>
<keyword evidence="2" id="KW-1185">Reference proteome</keyword>
<evidence type="ECO:0000313" key="1">
    <source>
        <dbReference type="EMBL" id="KAG0484561.1"/>
    </source>
</evidence>
<dbReference type="AlphaFoldDB" id="A0A835R8F6"/>
<name>A0A835R8F6_VANPL</name>